<feature type="coiled-coil region" evidence="1">
    <location>
        <begin position="53"/>
        <end position="80"/>
    </location>
</feature>
<keyword evidence="3" id="KW-0378">Hydrolase</keyword>
<name>A0A848M3H3_PAELE</name>
<evidence type="ECO:0000313" key="4">
    <source>
        <dbReference type="Proteomes" id="UP000565468"/>
    </source>
</evidence>
<reference evidence="3 4" key="1">
    <citation type="submission" date="2020-04" db="EMBL/GenBank/DDBJ databases">
        <title>Paenibacillus algicola sp. nov., a novel marine bacterium producing alginate lyase.</title>
        <authorList>
            <person name="Huang H."/>
        </authorList>
    </citation>
    <scope>NUCLEOTIDE SEQUENCE [LARGE SCALE GENOMIC DNA]</scope>
    <source>
        <strain evidence="3 4">L7-75</strain>
    </source>
</reference>
<dbReference type="EMBL" id="JABBPN010000003">
    <property type="protein sequence ID" value="NMO95136.1"/>
    <property type="molecule type" value="Genomic_DNA"/>
</dbReference>
<keyword evidence="4" id="KW-1185">Reference proteome</keyword>
<feature type="domain" description="Cyclodeaminase/cyclohydrolase" evidence="2">
    <location>
        <begin position="9"/>
        <end position="188"/>
    </location>
</feature>
<evidence type="ECO:0000256" key="1">
    <source>
        <dbReference type="SAM" id="Coils"/>
    </source>
</evidence>
<gene>
    <name evidence="3" type="ORF">HII30_04955</name>
</gene>
<protein>
    <submittedName>
        <fullName evidence="3">Cyclodeaminase/cyclohydrolase family protein</fullName>
    </submittedName>
</protein>
<organism evidence="3 4">
    <name type="scientific">Paenibacillus lemnae</name>
    <dbReference type="NCBI Taxonomy" id="1330551"/>
    <lineage>
        <taxon>Bacteria</taxon>
        <taxon>Bacillati</taxon>
        <taxon>Bacillota</taxon>
        <taxon>Bacilli</taxon>
        <taxon>Bacillales</taxon>
        <taxon>Paenibacillaceae</taxon>
        <taxon>Paenibacillus</taxon>
    </lineage>
</organism>
<dbReference type="Pfam" id="PF04961">
    <property type="entry name" value="FTCD_C"/>
    <property type="match status" value="1"/>
</dbReference>
<evidence type="ECO:0000259" key="2">
    <source>
        <dbReference type="Pfam" id="PF04961"/>
    </source>
</evidence>
<dbReference type="InterPro" id="IPR007044">
    <property type="entry name" value="Cyclodeamin/CycHdrlase"/>
</dbReference>
<dbReference type="Proteomes" id="UP000565468">
    <property type="component" value="Unassembled WGS sequence"/>
</dbReference>
<dbReference type="AlphaFoldDB" id="A0A848M3H3"/>
<keyword evidence="1" id="KW-0175">Coiled coil</keyword>
<evidence type="ECO:0000313" key="3">
    <source>
        <dbReference type="EMBL" id="NMO95136.1"/>
    </source>
</evidence>
<dbReference type="RefSeq" id="WP_169503893.1">
    <property type="nucleotide sequence ID" value="NZ_JABBPN010000003.1"/>
</dbReference>
<dbReference type="SUPFAM" id="SSF101262">
    <property type="entry name" value="Methenyltetrahydrofolate cyclohydrolase-like"/>
    <property type="match status" value="1"/>
</dbReference>
<dbReference type="Gene3D" id="1.20.120.680">
    <property type="entry name" value="Formiminotetrahydrofolate cyclodeaminase monomer, up-and-down helical bundle"/>
    <property type="match status" value="1"/>
</dbReference>
<sequence length="210" mass="22831">MKSMSWNHSIQDFLEQTGSLQPTPGGGSVASLVTALGAAMTSMVGNFSQGESFEHAEEQMMAAVDQMKDLYQQCEELMQDDISSFGALVEAMKLPKETEKEQHSRRDAIHEAAVQAIEVPLRLMQACRDGSRCAYRIAKASNHNVASDLGIGAILFEAAAQAGLLTVQINLPSLHDSGMKDRYQTQASSLLLQVQENKEHILSVVHGSIN</sequence>
<proteinExistence type="predicted"/>
<accession>A0A848M3H3</accession>
<dbReference type="InterPro" id="IPR036178">
    <property type="entry name" value="Formintransfe-cycloase-like_sf"/>
</dbReference>
<comment type="caution">
    <text evidence="3">The sequence shown here is derived from an EMBL/GenBank/DDBJ whole genome shotgun (WGS) entry which is preliminary data.</text>
</comment>
<dbReference type="GO" id="GO:0016787">
    <property type="term" value="F:hydrolase activity"/>
    <property type="evidence" value="ECO:0007669"/>
    <property type="project" value="UniProtKB-KW"/>
</dbReference>